<protein>
    <submittedName>
        <fullName evidence="4">GNAT family N-acetyltransferase</fullName>
    </submittedName>
</protein>
<dbReference type="Gene3D" id="3.40.630.30">
    <property type="match status" value="1"/>
</dbReference>
<proteinExistence type="predicted"/>
<dbReference type="Proteomes" id="UP001342826">
    <property type="component" value="Unassembled WGS sequence"/>
</dbReference>
<evidence type="ECO:0000256" key="1">
    <source>
        <dbReference type="ARBA" id="ARBA00022679"/>
    </source>
</evidence>
<dbReference type="PANTHER" id="PTHR42919">
    <property type="entry name" value="N-ALPHA-ACETYLTRANSFERASE"/>
    <property type="match status" value="1"/>
</dbReference>
<dbReference type="Pfam" id="PF00583">
    <property type="entry name" value="Acetyltransf_1"/>
    <property type="match status" value="1"/>
</dbReference>
<evidence type="ECO:0000259" key="3">
    <source>
        <dbReference type="PROSITE" id="PS51186"/>
    </source>
</evidence>
<keyword evidence="1" id="KW-0808">Transferase</keyword>
<comment type="caution">
    <text evidence="4">The sequence shown here is derived from an EMBL/GenBank/DDBJ whole genome shotgun (WGS) entry which is preliminary data.</text>
</comment>
<dbReference type="InterPro" id="IPR016181">
    <property type="entry name" value="Acyl_CoA_acyltransferase"/>
</dbReference>
<reference evidence="4 5" key="1">
    <citation type="submission" date="2023-03" db="EMBL/GenBank/DDBJ databases">
        <title>Bacillus Genome Sequencing.</title>
        <authorList>
            <person name="Dunlap C."/>
        </authorList>
    </citation>
    <scope>NUCLEOTIDE SEQUENCE [LARGE SCALE GENOMIC DNA]</scope>
    <source>
        <strain evidence="4 5">NRS-1717</strain>
    </source>
</reference>
<dbReference type="CDD" id="cd04301">
    <property type="entry name" value="NAT_SF"/>
    <property type="match status" value="1"/>
</dbReference>
<dbReference type="RefSeq" id="WP_066228972.1">
    <property type="nucleotide sequence ID" value="NZ_JARTFS010000030.1"/>
</dbReference>
<dbReference type="PANTHER" id="PTHR42919:SF8">
    <property type="entry name" value="N-ALPHA-ACETYLTRANSFERASE 50"/>
    <property type="match status" value="1"/>
</dbReference>
<evidence type="ECO:0000313" key="4">
    <source>
        <dbReference type="EMBL" id="MED4404224.1"/>
    </source>
</evidence>
<evidence type="ECO:0000256" key="2">
    <source>
        <dbReference type="ARBA" id="ARBA00023315"/>
    </source>
</evidence>
<keyword evidence="5" id="KW-1185">Reference proteome</keyword>
<sequence>MINFKKCGLEDIETLKEISIKTFVDTYGEDNTEKNMSLYIQSSLTDEALTEQLTNSDSLFYLMFDNENLVGYLKLNIEKAQSKIYDEDSVEIERIYVLDEFQHRGFGQQMLDKAIEIAKQLDKGSLWLAVWEKNNGAISFYHKNHFKQVETITFILGETPFTGLVMKKWFH</sequence>
<feature type="domain" description="N-acetyltransferase" evidence="3">
    <location>
        <begin position="2"/>
        <end position="171"/>
    </location>
</feature>
<evidence type="ECO:0000313" key="5">
    <source>
        <dbReference type="Proteomes" id="UP001342826"/>
    </source>
</evidence>
<keyword evidence="2" id="KW-0012">Acyltransferase</keyword>
<gene>
    <name evidence="4" type="ORF">P9271_23425</name>
</gene>
<dbReference type="InterPro" id="IPR000182">
    <property type="entry name" value="GNAT_dom"/>
</dbReference>
<dbReference type="PROSITE" id="PS51186">
    <property type="entry name" value="GNAT"/>
    <property type="match status" value="1"/>
</dbReference>
<dbReference type="GeneID" id="301140996"/>
<dbReference type="InterPro" id="IPR051556">
    <property type="entry name" value="N-term/lysine_N-AcTrnsfr"/>
</dbReference>
<dbReference type="SUPFAM" id="SSF55729">
    <property type="entry name" value="Acyl-CoA N-acyltransferases (Nat)"/>
    <property type="match status" value="1"/>
</dbReference>
<organism evidence="4 5">
    <name type="scientific">Metabacillus fastidiosus</name>
    <dbReference type="NCBI Taxonomy" id="1458"/>
    <lineage>
        <taxon>Bacteria</taxon>
        <taxon>Bacillati</taxon>
        <taxon>Bacillota</taxon>
        <taxon>Bacilli</taxon>
        <taxon>Bacillales</taxon>
        <taxon>Bacillaceae</taxon>
        <taxon>Metabacillus</taxon>
    </lineage>
</organism>
<accession>A0ABU6P4F4</accession>
<name>A0ABU6P4F4_9BACI</name>
<dbReference type="EMBL" id="JARTFS010000030">
    <property type="protein sequence ID" value="MED4404224.1"/>
    <property type="molecule type" value="Genomic_DNA"/>
</dbReference>